<feature type="region of interest" description="Disordered" evidence="1">
    <location>
        <begin position="208"/>
        <end position="227"/>
    </location>
</feature>
<comment type="caution">
    <text evidence="3">The sequence shown here is derived from an EMBL/GenBank/DDBJ whole genome shotgun (WGS) entry which is preliminary data.</text>
</comment>
<dbReference type="InterPro" id="IPR000210">
    <property type="entry name" value="BTB/POZ_dom"/>
</dbReference>
<sequence>MSVPTAAAQFRDYFAQSTYSDILVKLSDGQSFPAHRLVLAQGSQYFAKCFEGGFKEAQSNVLELHDDVDVSAVFVLISTFYGHAAYDLFAYGKEDAKRVTLAIDVGTTAAKYLCSEVYCQVLTDFPDMLEALQSSVADIETLGKIVRHVYVVREETAVAFREVIVVHIARYIAEWKAGTGFKDLLREIPDLALELVVELAQHKEASSAMRVASEGGSVAKKRRHNRG</sequence>
<dbReference type="InterPro" id="IPR011333">
    <property type="entry name" value="SKP1/BTB/POZ_sf"/>
</dbReference>
<evidence type="ECO:0000313" key="3">
    <source>
        <dbReference type="EMBL" id="KAK5109870.1"/>
    </source>
</evidence>
<dbReference type="Gene3D" id="3.30.710.10">
    <property type="entry name" value="Potassium Channel Kv1.1, Chain A"/>
    <property type="match status" value="1"/>
</dbReference>
<dbReference type="EMBL" id="JAVRRL010000057">
    <property type="protein sequence ID" value="KAK5109870.1"/>
    <property type="molecule type" value="Genomic_DNA"/>
</dbReference>
<evidence type="ECO:0000313" key="4">
    <source>
        <dbReference type="Proteomes" id="UP001310890"/>
    </source>
</evidence>
<dbReference type="AlphaFoldDB" id="A0AAN7YPV2"/>
<gene>
    <name evidence="3" type="ORF">LTR62_006477</name>
</gene>
<dbReference type="Pfam" id="PF00651">
    <property type="entry name" value="BTB"/>
    <property type="match status" value="1"/>
</dbReference>
<protein>
    <recommendedName>
        <fullName evidence="2">BTB domain-containing protein</fullName>
    </recommendedName>
</protein>
<dbReference type="SUPFAM" id="SSF54695">
    <property type="entry name" value="POZ domain"/>
    <property type="match status" value="1"/>
</dbReference>
<evidence type="ECO:0000256" key="1">
    <source>
        <dbReference type="SAM" id="MobiDB-lite"/>
    </source>
</evidence>
<accession>A0AAN7YPV2</accession>
<dbReference type="PROSITE" id="PS50097">
    <property type="entry name" value="BTB"/>
    <property type="match status" value="1"/>
</dbReference>
<organism evidence="3 4">
    <name type="scientific">Meristemomyces frigidus</name>
    <dbReference type="NCBI Taxonomy" id="1508187"/>
    <lineage>
        <taxon>Eukaryota</taxon>
        <taxon>Fungi</taxon>
        <taxon>Dikarya</taxon>
        <taxon>Ascomycota</taxon>
        <taxon>Pezizomycotina</taxon>
        <taxon>Dothideomycetes</taxon>
        <taxon>Dothideomycetidae</taxon>
        <taxon>Mycosphaerellales</taxon>
        <taxon>Teratosphaeriaceae</taxon>
        <taxon>Meristemomyces</taxon>
    </lineage>
</organism>
<name>A0AAN7YPV2_9PEZI</name>
<dbReference type="CDD" id="cd18186">
    <property type="entry name" value="BTB_POZ_ZBTB_KLHL-like"/>
    <property type="match status" value="1"/>
</dbReference>
<reference evidence="3" key="1">
    <citation type="submission" date="2023-08" db="EMBL/GenBank/DDBJ databases">
        <title>Black Yeasts Isolated from many extreme environments.</title>
        <authorList>
            <person name="Coleine C."/>
            <person name="Stajich J.E."/>
            <person name="Selbmann L."/>
        </authorList>
    </citation>
    <scope>NUCLEOTIDE SEQUENCE</scope>
    <source>
        <strain evidence="3">CCFEE 5401</strain>
    </source>
</reference>
<dbReference type="Proteomes" id="UP001310890">
    <property type="component" value="Unassembled WGS sequence"/>
</dbReference>
<proteinExistence type="predicted"/>
<feature type="domain" description="BTB" evidence="2">
    <location>
        <begin position="20"/>
        <end position="81"/>
    </location>
</feature>
<evidence type="ECO:0000259" key="2">
    <source>
        <dbReference type="PROSITE" id="PS50097"/>
    </source>
</evidence>